<evidence type="ECO:0000256" key="3">
    <source>
        <dbReference type="ARBA" id="ARBA00022833"/>
    </source>
</evidence>
<organism evidence="7 8">
    <name type="scientific">Tremella mesenterica</name>
    <name type="common">Jelly fungus</name>
    <dbReference type="NCBI Taxonomy" id="5217"/>
    <lineage>
        <taxon>Eukaryota</taxon>
        <taxon>Fungi</taxon>
        <taxon>Dikarya</taxon>
        <taxon>Basidiomycota</taxon>
        <taxon>Agaricomycotina</taxon>
        <taxon>Tremellomycetes</taxon>
        <taxon>Tremellales</taxon>
        <taxon>Tremellaceae</taxon>
        <taxon>Tremella</taxon>
    </lineage>
</organism>
<dbReference type="GO" id="GO:1901987">
    <property type="term" value="P:regulation of cell cycle phase transition"/>
    <property type="evidence" value="ECO:0007669"/>
    <property type="project" value="TreeGrafter"/>
</dbReference>
<gene>
    <name evidence="7" type="ORF">M231_02436</name>
</gene>
<evidence type="ECO:0000256" key="5">
    <source>
        <dbReference type="SAM" id="MobiDB-lite"/>
    </source>
</evidence>
<dbReference type="InterPro" id="IPR038545">
    <property type="entry name" value="Znf_DBF_sf"/>
</dbReference>
<dbReference type="GO" id="GO:0043539">
    <property type="term" value="F:protein serine/threonine kinase activator activity"/>
    <property type="evidence" value="ECO:0007669"/>
    <property type="project" value="TreeGrafter"/>
</dbReference>
<dbReference type="STRING" id="5217.A0A4Q1BR40"/>
<feature type="region of interest" description="Disordered" evidence="5">
    <location>
        <begin position="143"/>
        <end position="167"/>
    </location>
</feature>
<feature type="compositionally biased region" description="Polar residues" evidence="5">
    <location>
        <begin position="82"/>
        <end position="96"/>
    </location>
</feature>
<dbReference type="SUPFAM" id="SSF52113">
    <property type="entry name" value="BRCT domain"/>
    <property type="match status" value="1"/>
</dbReference>
<dbReference type="InterPro" id="IPR051590">
    <property type="entry name" value="Replication_Regulatory_Kinase"/>
</dbReference>
<dbReference type="PANTHER" id="PTHR15375:SF26">
    <property type="entry name" value="PROTEIN CHIFFON"/>
    <property type="match status" value="1"/>
</dbReference>
<evidence type="ECO:0000256" key="4">
    <source>
        <dbReference type="PROSITE-ProRule" id="PRU00600"/>
    </source>
</evidence>
<dbReference type="Gene3D" id="6.10.250.3410">
    <property type="entry name" value="DBF zinc finger"/>
    <property type="match status" value="1"/>
</dbReference>
<protein>
    <recommendedName>
        <fullName evidence="6">DBF4-type domain-containing protein</fullName>
    </recommendedName>
</protein>
<dbReference type="GO" id="GO:0010571">
    <property type="term" value="P:positive regulation of nuclear cell cycle DNA replication"/>
    <property type="evidence" value="ECO:0007669"/>
    <property type="project" value="TreeGrafter"/>
</dbReference>
<dbReference type="GO" id="GO:0031431">
    <property type="term" value="C:Dbf4-dependent protein kinase complex"/>
    <property type="evidence" value="ECO:0007669"/>
    <property type="project" value="TreeGrafter"/>
</dbReference>
<evidence type="ECO:0000313" key="8">
    <source>
        <dbReference type="Proteomes" id="UP000289152"/>
    </source>
</evidence>
<dbReference type="Pfam" id="PF08630">
    <property type="entry name" value="Dfp1_Him1_M"/>
    <property type="match status" value="1"/>
</dbReference>
<dbReference type="Pfam" id="PF22437">
    <property type="entry name" value="DBF4_BRCT"/>
    <property type="match status" value="1"/>
</dbReference>
<dbReference type="InParanoid" id="A0A4Q1BR40"/>
<feature type="compositionally biased region" description="Acidic residues" evidence="5">
    <location>
        <begin position="769"/>
        <end position="782"/>
    </location>
</feature>
<comment type="caution">
    <text evidence="7">The sequence shown here is derived from an EMBL/GenBank/DDBJ whole genome shotgun (WGS) entry which is preliminary data.</text>
</comment>
<feature type="compositionally biased region" description="Basic and acidic residues" evidence="5">
    <location>
        <begin position="654"/>
        <end position="668"/>
    </location>
</feature>
<dbReference type="InterPro" id="IPR006572">
    <property type="entry name" value="Znf_DBF"/>
</dbReference>
<sequence>MPQPPPSNSPHTRKLDAPYIIPERFTRQKQDVSITRSILPHNKSSLPPSRQSISSTFQNELKQSILPPIKHSTTTSSLSLSKNTQSNDSIGTSNNTRIESSILSSKNTQIISKNTQIPPDLPQKDTKLKLTLRVGDKSRILNEIDQNLPTSSRQPNSHNPFISNGIGKPSVSLGSKSLLNSIPRPAPFPDVFAPNLPSPTLLINDENTKIHLRMDKSVEKKDVPGNSVGIKRPRENVNSQAIGNMVKRIKGEDGNVKLAQTREMYKIQNDQWTSKWIKIFPTLVFHFEINLEDGPAKSLKPRIEKLGARVDQFFSQKITHLIVRSSGTPQKPKPLSVINKNIPRHSPHNPFNDHMGVTDLVQKAEAMNIKVWSIKKLTEMLDTLAPVVTTTRDSLSTLLQEEKLYGTRERDLTAPRPDYYYFKPGSKYVLIEDATGRHRTIMMREFPFTRPTDSLNYPVLFESFLRPGPQTNLPAPVDQLKNRALALYVDGRSFNGEQPPTQHNLRRATSLQQFHGTPKLPCAGQQPYINASGNSVVLTSNIASTSTAAHSPMYQEGRLSLVGPVKKMVPLSKRVQVLVGNARIAAAKGFSSGTTMIDLNDEVSAVGTRRASMSQTVSSSNMATQKTFLTQEQLLRMLRQARGPAQDDPSVTKSMRESNRRKVEAGFKARSQETSSGYCENCRLKFTDLSVHVTTKKHRKYAMNPMNFISLDRLLSTLQRPPHFSPASEQNPFGPCHESHSYDSDCRACTQTSEDYKRYRQKEGLMGEMESESEWESEGDSE</sequence>
<feature type="region of interest" description="Disordered" evidence="5">
    <location>
        <begin position="641"/>
        <end position="668"/>
    </location>
</feature>
<reference evidence="7 8" key="1">
    <citation type="submission" date="2016-06" db="EMBL/GenBank/DDBJ databases">
        <title>Evolution of pathogenesis and genome organization in the Tremellales.</title>
        <authorList>
            <person name="Cuomo C."/>
            <person name="Litvintseva A."/>
            <person name="Heitman J."/>
            <person name="Chen Y."/>
            <person name="Sun S."/>
            <person name="Springer D."/>
            <person name="Dromer F."/>
            <person name="Young S."/>
            <person name="Zeng Q."/>
            <person name="Chapman S."/>
            <person name="Gujja S."/>
            <person name="Saif S."/>
            <person name="Birren B."/>
        </authorList>
    </citation>
    <scope>NUCLEOTIDE SEQUENCE [LARGE SCALE GENOMIC DNA]</scope>
    <source>
        <strain evidence="7 8">ATCC 28783</strain>
    </source>
</reference>
<feature type="compositionally biased region" description="Low complexity" evidence="5">
    <location>
        <begin position="72"/>
        <end position="81"/>
    </location>
</feature>
<dbReference type="InterPro" id="IPR013939">
    <property type="entry name" value="Regulatory_Dfp1/Him1"/>
</dbReference>
<evidence type="ECO:0000313" key="7">
    <source>
        <dbReference type="EMBL" id="RXK40322.1"/>
    </source>
</evidence>
<feature type="region of interest" description="Disordered" evidence="5">
    <location>
        <begin position="760"/>
        <end position="782"/>
    </location>
</feature>
<dbReference type="FunCoup" id="A0A4Q1BR40">
    <property type="interactions" value="75"/>
</dbReference>
<dbReference type="FunFam" id="6.10.250.3410:FF:000001">
    <property type="entry name" value="Protein DBF4 homolog A"/>
    <property type="match status" value="1"/>
</dbReference>
<dbReference type="PROSITE" id="PS51265">
    <property type="entry name" value="ZF_DBF4"/>
    <property type="match status" value="1"/>
</dbReference>
<feature type="compositionally biased region" description="Low complexity" evidence="5">
    <location>
        <begin position="44"/>
        <end position="55"/>
    </location>
</feature>
<name>A0A4Q1BR40_TREME</name>
<dbReference type="EMBL" id="SDIL01000020">
    <property type="protein sequence ID" value="RXK40322.1"/>
    <property type="molecule type" value="Genomic_DNA"/>
</dbReference>
<dbReference type="VEuPathDB" id="FungiDB:TREMEDRAFT_33322"/>
<dbReference type="InterPro" id="IPR055116">
    <property type="entry name" value="DBF4_BRCT"/>
</dbReference>
<dbReference type="GO" id="GO:0008270">
    <property type="term" value="F:zinc ion binding"/>
    <property type="evidence" value="ECO:0007669"/>
    <property type="project" value="UniProtKB-KW"/>
</dbReference>
<dbReference type="SMART" id="SM00586">
    <property type="entry name" value="ZnF_DBF"/>
    <property type="match status" value="1"/>
</dbReference>
<keyword evidence="3" id="KW-0862">Zinc</keyword>
<keyword evidence="2 4" id="KW-0863">Zinc-finger</keyword>
<feature type="compositionally biased region" description="Polar residues" evidence="5">
    <location>
        <begin position="144"/>
        <end position="162"/>
    </location>
</feature>
<dbReference type="Proteomes" id="UP000289152">
    <property type="component" value="Unassembled WGS sequence"/>
</dbReference>
<dbReference type="PANTHER" id="PTHR15375">
    <property type="entry name" value="ACTIVATOR OF S-PHASE KINASE-RELATED"/>
    <property type="match status" value="1"/>
</dbReference>
<keyword evidence="8" id="KW-1185">Reference proteome</keyword>
<dbReference type="Gene3D" id="3.40.50.10190">
    <property type="entry name" value="BRCT domain"/>
    <property type="match status" value="1"/>
</dbReference>
<dbReference type="GO" id="GO:0003676">
    <property type="term" value="F:nucleic acid binding"/>
    <property type="evidence" value="ECO:0007669"/>
    <property type="project" value="InterPro"/>
</dbReference>
<dbReference type="InterPro" id="IPR036420">
    <property type="entry name" value="BRCT_dom_sf"/>
</dbReference>
<proteinExistence type="predicted"/>
<evidence type="ECO:0000256" key="2">
    <source>
        <dbReference type="ARBA" id="ARBA00022771"/>
    </source>
</evidence>
<evidence type="ECO:0000256" key="1">
    <source>
        <dbReference type="ARBA" id="ARBA00022723"/>
    </source>
</evidence>
<dbReference type="AlphaFoldDB" id="A0A4Q1BR40"/>
<accession>A0A4Q1BR40</accession>
<keyword evidence="1" id="KW-0479">Metal-binding</keyword>
<feature type="domain" description="DBF4-type" evidence="6">
    <location>
        <begin position="672"/>
        <end position="721"/>
    </location>
</feature>
<dbReference type="Pfam" id="PF07535">
    <property type="entry name" value="zf-DBF"/>
    <property type="match status" value="1"/>
</dbReference>
<feature type="region of interest" description="Disordered" evidence="5">
    <location>
        <begin position="24"/>
        <end position="96"/>
    </location>
</feature>
<evidence type="ECO:0000259" key="6">
    <source>
        <dbReference type="PROSITE" id="PS51265"/>
    </source>
</evidence>
<dbReference type="OrthoDB" id="21380at2759"/>